<dbReference type="GO" id="GO:0042834">
    <property type="term" value="F:peptidoglycan binding"/>
    <property type="evidence" value="ECO:0007669"/>
    <property type="project" value="InterPro"/>
</dbReference>
<feature type="chain" id="PRO_5006833701" description="SPOR domain-containing protein" evidence="1">
    <location>
        <begin position="24"/>
        <end position="195"/>
    </location>
</feature>
<dbReference type="PROSITE" id="PS51724">
    <property type="entry name" value="SPOR"/>
    <property type="match status" value="1"/>
</dbReference>
<evidence type="ECO:0000313" key="3">
    <source>
        <dbReference type="EMBL" id="ALS32155.1"/>
    </source>
</evidence>
<dbReference type="EMBL" id="CP011034">
    <property type="protein sequence ID" value="ALS32155.1"/>
    <property type="molecule type" value="Genomic_DNA"/>
</dbReference>
<dbReference type="PROSITE" id="PS51257">
    <property type="entry name" value="PROKAR_LIPOPROTEIN"/>
    <property type="match status" value="1"/>
</dbReference>
<organism evidence="3">
    <name type="scientific">Pseudoalteromonas translucida KMM 520</name>
    <dbReference type="NCBI Taxonomy" id="1315283"/>
    <lineage>
        <taxon>Bacteria</taxon>
        <taxon>Pseudomonadati</taxon>
        <taxon>Pseudomonadota</taxon>
        <taxon>Gammaproteobacteria</taxon>
        <taxon>Alteromonadales</taxon>
        <taxon>Pseudoalteromonadaceae</taxon>
        <taxon>Pseudoalteromonas</taxon>
    </lineage>
</organism>
<feature type="signal peptide" evidence="1">
    <location>
        <begin position="1"/>
        <end position="23"/>
    </location>
</feature>
<keyword evidence="1" id="KW-0732">Signal</keyword>
<gene>
    <name evidence="3" type="ORF">PTRA_a0851</name>
</gene>
<dbReference type="Proteomes" id="UP000065261">
    <property type="component" value="Chromosome I"/>
</dbReference>
<dbReference type="AlphaFoldDB" id="A0A0U2WJS3"/>
<feature type="domain" description="SPOR" evidence="2">
    <location>
        <begin position="106"/>
        <end position="194"/>
    </location>
</feature>
<dbReference type="OrthoDB" id="6309300at2"/>
<name>A0A0U2WJS3_9GAMM</name>
<accession>A0A0U2WJS3</accession>
<dbReference type="PATRIC" id="fig|1315283.4.peg.751"/>
<evidence type="ECO:0000256" key="1">
    <source>
        <dbReference type="SAM" id="SignalP"/>
    </source>
</evidence>
<reference evidence="3 4" key="1">
    <citation type="submission" date="2015-03" db="EMBL/GenBank/DDBJ databases">
        <authorList>
            <person name="Murphy D."/>
        </authorList>
    </citation>
    <scope>NUCLEOTIDE SEQUENCE [LARGE SCALE GENOMIC DNA]</scope>
    <source>
        <strain evidence="3 4">KMM 520</strain>
    </source>
</reference>
<protein>
    <recommendedName>
        <fullName evidence="2">SPOR domain-containing protein</fullName>
    </recommendedName>
</protein>
<evidence type="ECO:0000313" key="4">
    <source>
        <dbReference type="Proteomes" id="UP000065261"/>
    </source>
</evidence>
<dbReference type="InterPro" id="IPR007730">
    <property type="entry name" value="SPOR-like_dom"/>
</dbReference>
<dbReference type="RefSeq" id="WP_058372754.1">
    <property type="nucleotide sequence ID" value="NZ_CP011034.1"/>
</dbReference>
<proteinExistence type="predicted"/>
<evidence type="ECO:0000259" key="2">
    <source>
        <dbReference type="PROSITE" id="PS51724"/>
    </source>
</evidence>
<sequence length="195" mass="21940">MNRLFLICILVILVAGCSNQNTDATQLNDIVRMEEIKPYLEQWDANKDKITRLSEIESELLMLVQALSLQADLETVPENMRTGVKLVEHGTSEQNIQETAQTTLTTPQQSTYAVNLGSYLKKDLAILTSQRLQKAYPLIFKAFQYKVNTLSKPNIVLHQLIAGPFNNKQDAIIFCRILSKIDLACKLSPFAGENV</sequence>
<dbReference type="KEGG" id="ptn:PTRA_a0851"/>